<reference evidence="2" key="1">
    <citation type="journal article" date="2021" name="Front. Microbiol.">
        <title>Comprehensive Comparative Genomics and Phenotyping of Methylobacterium Species.</title>
        <authorList>
            <person name="Alessa O."/>
            <person name="Ogura Y."/>
            <person name="Fujitani Y."/>
            <person name="Takami H."/>
            <person name="Hayashi T."/>
            <person name="Sahin N."/>
            <person name="Tani A."/>
        </authorList>
    </citation>
    <scope>NUCLEOTIDE SEQUENCE</scope>
    <source>
        <strain evidence="2">DSM 19015</strain>
    </source>
</reference>
<feature type="compositionally biased region" description="Low complexity" evidence="1">
    <location>
        <begin position="124"/>
        <end position="134"/>
    </location>
</feature>
<accession>A0ABQ4S0S4</accession>
<evidence type="ECO:0000256" key="1">
    <source>
        <dbReference type="SAM" id="MobiDB-lite"/>
    </source>
</evidence>
<dbReference type="EMBL" id="BPQP01000057">
    <property type="protein sequence ID" value="GJD96235.1"/>
    <property type="molecule type" value="Genomic_DNA"/>
</dbReference>
<sequence length="231" mass="23875">MTAHASAALVTETPLAPQSPALILFGHDDGGRPRAAWFGANDVAAARAAASLMNLRALPLDAAHQALAGELAAGRVFTSGRAFVPYVRKDLYRRLVEVAGGSAGLSLAEVPATAISELMQAAEPGAAGDEPAAQTPQAGTPKPSDIPSAKSSTTPRSGERSFVGAPIPQGRDEIGLGSIVLAQESPDGGWWEAEVIGLNGRVFSLRWRDYPTQPTILRKAGELALLPPGEA</sequence>
<protein>
    <submittedName>
        <fullName evidence="2">Uncharacterized protein</fullName>
    </submittedName>
</protein>
<feature type="region of interest" description="Disordered" evidence="1">
    <location>
        <begin position="124"/>
        <end position="170"/>
    </location>
</feature>
<reference evidence="2" key="2">
    <citation type="submission" date="2021-08" db="EMBL/GenBank/DDBJ databases">
        <authorList>
            <person name="Tani A."/>
            <person name="Ola A."/>
            <person name="Ogura Y."/>
            <person name="Katsura K."/>
            <person name="Hayashi T."/>
        </authorList>
    </citation>
    <scope>NUCLEOTIDE SEQUENCE</scope>
    <source>
        <strain evidence="2">DSM 19015</strain>
    </source>
</reference>
<organism evidence="2 3">
    <name type="scientific">Methylobacterium iners</name>
    <dbReference type="NCBI Taxonomy" id="418707"/>
    <lineage>
        <taxon>Bacteria</taxon>
        <taxon>Pseudomonadati</taxon>
        <taxon>Pseudomonadota</taxon>
        <taxon>Alphaproteobacteria</taxon>
        <taxon>Hyphomicrobiales</taxon>
        <taxon>Methylobacteriaceae</taxon>
        <taxon>Methylobacterium</taxon>
    </lineage>
</organism>
<keyword evidence="3" id="KW-1185">Reference proteome</keyword>
<gene>
    <name evidence="2" type="ORF">OCOJLMKI_3455</name>
</gene>
<evidence type="ECO:0000313" key="3">
    <source>
        <dbReference type="Proteomes" id="UP001055125"/>
    </source>
</evidence>
<evidence type="ECO:0000313" key="2">
    <source>
        <dbReference type="EMBL" id="GJD96235.1"/>
    </source>
</evidence>
<dbReference type="Proteomes" id="UP001055125">
    <property type="component" value="Unassembled WGS sequence"/>
</dbReference>
<proteinExistence type="predicted"/>
<comment type="caution">
    <text evidence="2">The sequence shown here is derived from an EMBL/GenBank/DDBJ whole genome shotgun (WGS) entry which is preliminary data.</text>
</comment>
<dbReference type="RefSeq" id="WP_238245350.1">
    <property type="nucleotide sequence ID" value="NZ_BPQP01000057.1"/>
</dbReference>
<name>A0ABQ4S0S4_9HYPH</name>